<dbReference type="SMART" id="SM00422">
    <property type="entry name" value="HTH_MERR"/>
    <property type="match status" value="1"/>
</dbReference>
<dbReference type="RefSeq" id="WP_132244799.1">
    <property type="nucleotide sequence ID" value="NZ_SLZU01000006.1"/>
</dbReference>
<dbReference type="PANTHER" id="PTHR30204">
    <property type="entry name" value="REDOX-CYCLING DRUG-SENSING TRANSCRIPTIONAL ACTIVATOR SOXR"/>
    <property type="match status" value="1"/>
</dbReference>
<dbReference type="AlphaFoldDB" id="A0A4V2UNY6"/>
<dbReference type="InterPro" id="IPR015358">
    <property type="entry name" value="Tscrpt_reg_MerR_DNA-bd"/>
</dbReference>
<reference evidence="9 10" key="1">
    <citation type="submission" date="2019-03" db="EMBL/GenBank/DDBJ databases">
        <title>Genomic Encyclopedia of Type Strains, Phase IV (KMG-IV): sequencing the most valuable type-strain genomes for metagenomic binning, comparative biology and taxonomic classification.</title>
        <authorList>
            <person name="Goeker M."/>
        </authorList>
    </citation>
    <scope>NUCLEOTIDE SEQUENCE [LARGE SCALE GENOMIC DNA]</scope>
    <source>
        <strain evidence="9 10">DSM 104836</strain>
    </source>
</reference>
<feature type="domain" description="HTH merR-type" evidence="8">
    <location>
        <begin position="6"/>
        <end position="74"/>
    </location>
</feature>
<dbReference type="Gene3D" id="1.10.1660.10">
    <property type="match status" value="1"/>
</dbReference>
<dbReference type="Pfam" id="PF09278">
    <property type="entry name" value="MerR-DNA-bind"/>
    <property type="match status" value="1"/>
</dbReference>
<evidence type="ECO:0000256" key="7">
    <source>
        <dbReference type="ARBA" id="ARBA00023163"/>
    </source>
</evidence>
<dbReference type="InterPro" id="IPR010211">
    <property type="entry name" value="Redox-sen_tscrpt-act_SoxR"/>
</dbReference>
<dbReference type="InterPro" id="IPR047057">
    <property type="entry name" value="MerR_fam"/>
</dbReference>
<accession>A0A4V2UNY6</accession>
<dbReference type="GO" id="GO:0051537">
    <property type="term" value="F:2 iron, 2 sulfur cluster binding"/>
    <property type="evidence" value="ECO:0007669"/>
    <property type="project" value="UniProtKB-KW"/>
</dbReference>
<dbReference type="SUPFAM" id="SSF46955">
    <property type="entry name" value="Putative DNA-binding domain"/>
    <property type="match status" value="1"/>
</dbReference>
<evidence type="ECO:0000256" key="5">
    <source>
        <dbReference type="ARBA" id="ARBA00023015"/>
    </source>
</evidence>
<sequence length="153" mass="17252">MIQRRGLTIGQISDRTGLAPSAIRFYEEQGLVTPDRTDAGQRRYAGSDIRRLSFVMIAQNLGFSISEIRAQMASLPQERTPTKADWTRIANRFRRVLDQRIRQMQALSDKLDGCIGCGCLSLQTCRLYNPQDRAARLGRGPRYLMGNSASEVE</sequence>
<protein>
    <submittedName>
        <fullName evidence="9">MerR family redox-sensitive transcriptional activator SoxR</fullName>
    </submittedName>
</protein>
<keyword evidence="7" id="KW-0804">Transcription</keyword>
<keyword evidence="3" id="KW-0408">Iron</keyword>
<keyword evidence="4" id="KW-0411">Iron-sulfur</keyword>
<keyword evidence="10" id="KW-1185">Reference proteome</keyword>
<dbReference type="GO" id="GO:0003677">
    <property type="term" value="F:DNA binding"/>
    <property type="evidence" value="ECO:0007669"/>
    <property type="project" value="UniProtKB-KW"/>
</dbReference>
<keyword evidence="2" id="KW-0479">Metal-binding</keyword>
<evidence type="ECO:0000313" key="10">
    <source>
        <dbReference type="Proteomes" id="UP000295696"/>
    </source>
</evidence>
<dbReference type="InterPro" id="IPR009061">
    <property type="entry name" value="DNA-bd_dom_put_sf"/>
</dbReference>
<evidence type="ECO:0000256" key="1">
    <source>
        <dbReference type="ARBA" id="ARBA00022714"/>
    </source>
</evidence>
<keyword evidence="6" id="KW-0238">DNA-binding</keyword>
<dbReference type="Pfam" id="PF00376">
    <property type="entry name" value="MerR"/>
    <property type="match status" value="1"/>
</dbReference>
<keyword evidence="1" id="KW-0001">2Fe-2S</keyword>
<dbReference type="GO" id="GO:0006979">
    <property type="term" value="P:response to oxidative stress"/>
    <property type="evidence" value="ECO:0007669"/>
    <property type="project" value="InterPro"/>
</dbReference>
<evidence type="ECO:0000256" key="3">
    <source>
        <dbReference type="ARBA" id="ARBA00023004"/>
    </source>
</evidence>
<dbReference type="Proteomes" id="UP000295696">
    <property type="component" value="Unassembled WGS sequence"/>
</dbReference>
<evidence type="ECO:0000259" key="8">
    <source>
        <dbReference type="PROSITE" id="PS50937"/>
    </source>
</evidence>
<dbReference type="PROSITE" id="PS00552">
    <property type="entry name" value="HTH_MERR_1"/>
    <property type="match status" value="1"/>
</dbReference>
<evidence type="ECO:0000256" key="4">
    <source>
        <dbReference type="ARBA" id="ARBA00023014"/>
    </source>
</evidence>
<evidence type="ECO:0000313" key="9">
    <source>
        <dbReference type="EMBL" id="TCS63881.1"/>
    </source>
</evidence>
<keyword evidence="5" id="KW-0805">Transcription regulation</keyword>
<comment type="caution">
    <text evidence="9">The sequence shown here is derived from an EMBL/GenBank/DDBJ whole genome shotgun (WGS) entry which is preliminary data.</text>
</comment>
<dbReference type="PRINTS" id="PR00040">
    <property type="entry name" value="HTHMERR"/>
</dbReference>
<proteinExistence type="predicted"/>
<dbReference type="EMBL" id="SLZU01000006">
    <property type="protein sequence ID" value="TCS63881.1"/>
    <property type="molecule type" value="Genomic_DNA"/>
</dbReference>
<dbReference type="PROSITE" id="PS50937">
    <property type="entry name" value="HTH_MERR_2"/>
    <property type="match status" value="1"/>
</dbReference>
<dbReference type="PANTHER" id="PTHR30204:SF0">
    <property type="entry name" value="REDOX-SENSITIVE TRANSCRIPTIONAL ACTIVATOR SOXR"/>
    <property type="match status" value="1"/>
</dbReference>
<dbReference type="OrthoDB" id="9802944at2"/>
<gene>
    <name evidence="9" type="ORF">EDD52_106149</name>
</gene>
<evidence type="ECO:0000256" key="6">
    <source>
        <dbReference type="ARBA" id="ARBA00023125"/>
    </source>
</evidence>
<dbReference type="GO" id="GO:0003700">
    <property type="term" value="F:DNA-binding transcription factor activity"/>
    <property type="evidence" value="ECO:0007669"/>
    <property type="project" value="InterPro"/>
</dbReference>
<dbReference type="NCBIfam" id="TIGR01950">
    <property type="entry name" value="SoxR"/>
    <property type="match status" value="1"/>
</dbReference>
<evidence type="ECO:0000256" key="2">
    <source>
        <dbReference type="ARBA" id="ARBA00022723"/>
    </source>
</evidence>
<organism evidence="9 10">
    <name type="scientific">Primorskyibacter sedentarius</name>
    <dbReference type="NCBI Taxonomy" id="745311"/>
    <lineage>
        <taxon>Bacteria</taxon>
        <taxon>Pseudomonadati</taxon>
        <taxon>Pseudomonadota</taxon>
        <taxon>Alphaproteobacteria</taxon>
        <taxon>Rhodobacterales</taxon>
        <taxon>Roseobacteraceae</taxon>
        <taxon>Primorskyibacter</taxon>
    </lineage>
</organism>
<dbReference type="GO" id="GO:0046872">
    <property type="term" value="F:metal ion binding"/>
    <property type="evidence" value="ECO:0007669"/>
    <property type="project" value="UniProtKB-KW"/>
</dbReference>
<name>A0A4V2UNY6_9RHOB</name>
<dbReference type="InterPro" id="IPR000551">
    <property type="entry name" value="MerR-type_HTH_dom"/>
</dbReference>